<accession>A0A067PSV0</accession>
<feature type="compositionally biased region" description="Basic and acidic residues" evidence="1">
    <location>
        <begin position="328"/>
        <end position="345"/>
    </location>
</feature>
<organism evidence="2 3">
    <name type="scientific">Jaapia argillacea MUCL 33604</name>
    <dbReference type="NCBI Taxonomy" id="933084"/>
    <lineage>
        <taxon>Eukaryota</taxon>
        <taxon>Fungi</taxon>
        <taxon>Dikarya</taxon>
        <taxon>Basidiomycota</taxon>
        <taxon>Agaricomycotina</taxon>
        <taxon>Agaricomycetes</taxon>
        <taxon>Agaricomycetidae</taxon>
        <taxon>Jaapiales</taxon>
        <taxon>Jaapiaceae</taxon>
        <taxon>Jaapia</taxon>
    </lineage>
</organism>
<dbReference type="Proteomes" id="UP000027265">
    <property type="component" value="Unassembled WGS sequence"/>
</dbReference>
<dbReference type="EMBL" id="KL197721">
    <property type="protein sequence ID" value="KDQ56905.1"/>
    <property type="molecule type" value="Genomic_DNA"/>
</dbReference>
<dbReference type="HOGENOM" id="CLU_074396_0_0_1"/>
<dbReference type="InParanoid" id="A0A067PSV0"/>
<feature type="region of interest" description="Disordered" evidence="1">
    <location>
        <begin position="40"/>
        <end position="133"/>
    </location>
</feature>
<feature type="compositionally biased region" description="Basic and acidic residues" evidence="1">
    <location>
        <begin position="108"/>
        <end position="118"/>
    </location>
</feature>
<dbReference type="OrthoDB" id="3260379at2759"/>
<keyword evidence="3" id="KW-1185">Reference proteome</keyword>
<dbReference type="AlphaFoldDB" id="A0A067PSV0"/>
<protein>
    <submittedName>
        <fullName evidence="2">Uncharacterized protein</fullName>
    </submittedName>
</protein>
<sequence length="357" mass="39072">MPATWRKSVPSGLHNELTEYASLLRALRTSSTLDLASQLTTQRRASHGHESDVSLSDDPMDGDEMDRSHGSGDVHAAGSSTAFEPDLQVDSRSATSIRTTSTSKKRKRTDEVNRREDSSLTTSSSRSKDRDRDTWTRWPLLAGDVHIPEWGLEDEVKLLALQELKVQRQGNGDPGPTPATPEDDRTLQQGTDGIPMDIDSVVNDQDSEDEDTTLPPSALNGLILSSSSHLSQLLSALSAHFPLAEKSMQNRVKPIGWETVLDVVGVSGLVDEKSIDSVRRGMEAIYGPAQSHASSRAESASLAKRKLDDFLAKQGHEFSILDFGGPPDEMKRKENPKRGKKAKEALDEETAPEMLPK</sequence>
<evidence type="ECO:0000256" key="1">
    <source>
        <dbReference type="SAM" id="MobiDB-lite"/>
    </source>
</evidence>
<evidence type="ECO:0000313" key="2">
    <source>
        <dbReference type="EMBL" id="KDQ56905.1"/>
    </source>
</evidence>
<gene>
    <name evidence="2" type="ORF">JAAARDRAFT_59122</name>
</gene>
<feature type="region of interest" description="Disordered" evidence="1">
    <location>
        <begin position="319"/>
        <end position="357"/>
    </location>
</feature>
<name>A0A067PSV0_9AGAM</name>
<evidence type="ECO:0000313" key="3">
    <source>
        <dbReference type="Proteomes" id="UP000027265"/>
    </source>
</evidence>
<reference evidence="3" key="1">
    <citation type="journal article" date="2014" name="Proc. Natl. Acad. Sci. U.S.A.">
        <title>Extensive sampling of basidiomycete genomes demonstrates inadequacy of the white-rot/brown-rot paradigm for wood decay fungi.</title>
        <authorList>
            <person name="Riley R."/>
            <person name="Salamov A.A."/>
            <person name="Brown D.W."/>
            <person name="Nagy L.G."/>
            <person name="Floudas D."/>
            <person name="Held B.W."/>
            <person name="Levasseur A."/>
            <person name="Lombard V."/>
            <person name="Morin E."/>
            <person name="Otillar R."/>
            <person name="Lindquist E.A."/>
            <person name="Sun H."/>
            <person name="LaButti K.M."/>
            <person name="Schmutz J."/>
            <person name="Jabbour D."/>
            <person name="Luo H."/>
            <person name="Baker S.E."/>
            <person name="Pisabarro A.G."/>
            <person name="Walton J.D."/>
            <person name="Blanchette R.A."/>
            <person name="Henrissat B."/>
            <person name="Martin F."/>
            <person name="Cullen D."/>
            <person name="Hibbett D.S."/>
            <person name="Grigoriev I.V."/>
        </authorList>
    </citation>
    <scope>NUCLEOTIDE SEQUENCE [LARGE SCALE GENOMIC DNA]</scope>
    <source>
        <strain evidence="3">MUCL 33604</strain>
    </source>
</reference>
<feature type="region of interest" description="Disordered" evidence="1">
    <location>
        <begin position="167"/>
        <end position="214"/>
    </location>
</feature>
<proteinExistence type="predicted"/>
<feature type="compositionally biased region" description="Low complexity" evidence="1">
    <location>
        <begin position="91"/>
        <end position="102"/>
    </location>
</feature>